<dbReference type="KEGG" id="mbe:MBM_07423"/>
<dbReference type="EMBL" id="JH921446">
    <property type="protein sequence ID" value="EKD14193.1"/>
    <property type="molecule type" value="Genomic_DNA"/>
</dbReference>
<gene>
    <name evidence="2" type="ORF">MBM_07423</name>
</gene>
<keyword evidence="3" id="KW-1185">Reference proteome</keyword>
<dbReference type="InParanoid" id="K1X001"/>
<sequence>MAHELASVPVVPRILLDHSKTPPTTMDTIIALMVTLWWIRLNLIPPSRMHPIFRKVLCSEEFLESLVSLSGIRVIRSLSLGEPIKSAIRPLPFLPTCSDVYQAGFEISSSGFSCFVPLPTVSVVLILRVLFMLLEATFNLLFWATSTKTSNHNDPDALCPWATDGLCPHSPANQFPRSDFTLSAEELVEQAAEIAGRKKALGRVNRITHRNADLVAYREKVNEAQRVWRKQAAVVASRSRKRRGTRKEGRAPSCRRSELGKH</sequence>
<dbReference type="AlphaFoldDB" id="K1X001"/>
<evidence type="ECO:0000313" key="3">
    <source>
        <dbReference type="Proteomes" id="UP000006753"/>
    </source>
</evidence>
<name>K1X001_MARBU</name>
<feature type="compositionally biased region" description="Basic and acidic residues" evidence="1">
    <location>
        <begin position="246"/>
        <end position="262"/>
    </location>
</feature>
<dbReference type="OrthoDB" id="3599887at2759"/>
<reference evidence="2 3" key="1">
    <citation type="journal article" date="2012" name="BMC Genomics">
        <title>Sequencing the genome of Marssonina brunnea reveals fungus-poplar co-evolution.</title>
        <authorList>
            <person name="Zhu S."/>
            <person name="Cao Y.-Z."/>
            <person name="Jiang C."/>
            <person name="Tan B.-Y."/>
            <person name="Wang Z."/>
            <person name="Feng S."/>
            <person name="Zhang L."/>
            <person name="Su X.-H."/>
            <person name="Brejova B."/>
            <person name="Vinar T."/>
            <person name="Xu M."/>
            <person name="Wang M.-X."/>
            <person name="Zhang S.-G."/>
            <person name="Huang M.-R."/>
            <person name="Wu R."/>
            <person name="Zhou Y."/>
        </authorList>
    </citation>
    <scope>NUCLEOTIDE SEQUENCE [LARGE SCALE GENOMIC DNA]</scope>
    <source>
        <strain evidence="2 3">MB_m1</strain>
    </source>
</reference>
<evidence type="ECO:0000313" key="2">
    <source>
        <dbReference type="EMBL" id="EKD14193.1"/>
    </source>
</evidence>
<evidence type="ECO:0000256" key="1">
    <source>
        <dbReference type="SAM" id="MobiDB-lite"/>
    </source>
</evidence>
<dbReference type="GeneID" id="18763358"/>
<dbReference type="Proteomes" id="UP000006753">
    <property type="component" value="Unassembled WGS sequence"/>
</dbReference>
<feature type="region of interest" description="Disordered" evidence="1">
    <location>
        <begin position="235"/>
        <end position="262"/>
    </location>
</feature>
<protein>
    <submittedName>
        <fullName evidence="2">Uncharacterized protein</fullName>
    </submittedName>
</protein>
<organism evidence="2 3">
    <name type="scientific">Marssonina brunnea f. sp. multigermtubi (strain MB_m1)</name>
    <name type="common">Marssonina leaf spot fungus</name>
    <dbReference type="NCBI Taxonomy" id="1072389"/>
    <lineage>
        <taxon>Eukaryota</taxon>
        <taxon>Fungi</taxon>
        <taxon>Dikarya</taxon>
        <taxon>Ascomycota</taxon>
        <taxon>Pezizomycotina</taxon>
        <taxon>Leotiomycetes</taxon>
        <taxon>Helotiales</taxon>
        <taxon>Drepanopezizaceae</taxon>
        <taxon>Drepanopeziza</taxon>
    </lineage>
</organism>
<accession>K1X001</accession>
<proteinExistence type="predicted"/>
<dbReference type="HOGENOM" id="CLU_1062011_0_0_1"/>